<evidence type="ECO:0000313" key="3">
    <source>
        <dbReference type="Proteomes" id="UP000661858"/>
    </source>
</evidence>
<accession>A0A937EGG7</accession>
<sequence>MHLTRMTASVGIAGAAALCLALPAQVSADTGPPVNGHCGTDQASGLGVSAGKNVPCATALQVAAAYTGGRPGTADAPVPVRAAGSVWKCHEEQGDPNPYQRCVDTQDDTRLVMLSS</sequence>
<feature type="chain" id="PRO_5038140300" description="Secreted protein" evidence="1">
    <location>
        <begin position="29"/>
        <end position="116"/>
    </location>
</feature>
<dbReference type="AlphaFoldDB" id="A0A937EGG7"/>
<reference evidence="2" key="1">
    <citation type="submission" date="2021-01" db="EMBL/GenBank/DDBJ databases">
        <title>WGS of actinomycetes isolated from Thailand.</title>
        <authorList>
            <person name="Thawai C."/>
        </authorList>
    </citation>
    <scope>NUCLEOTIDE SEQUENCE</scope>
    <source>
        <strain evidence="2">RCU-197</strain>
    </source>
</reference>
<evidence type="ECO:0000313" key="2">
    <source>
        <dbReference type="EMBL" id="MBL1082341.1"/>
    </source>
</evidence>
<dbReference type="RefSeq" id="WP_201834171.1">
    <property type="nucleotide sequence ID" value="NZ_JAERRK010000004.1"/>
</dbReference>
<organism evidence="2 3">
    <name type="scientific">Streptomyces actinomycinicus</name>
    <dbReference type="NCBI Taxonomy" id="1695166"/>
    <lineage>
        <taxon>Bacteria</taxon>
        <taxon>Bacillati</taxon>
        <taxon>Actinomycetota</taxon>
        <taxon>Actinomycetes</taxon>
        <taxon>Kitasatosporales</taxon>
        <taxon>Streptomycetaceae</taxon>
        <taxon>Streptomyces</taxon>
    </lineage>
</organism>
<feature type="signal peptide" evidence="1">
    <location>
        <begin position="1"/>
        <end position="28"/>
    </location>
</feature>
<dbReference type="EMBL" id="JAERRK010000004">
    <property type="protein sequence ID" value="MBL1082341.1"/>
    <property type="molecule type" value="Genomic_DNA"/>
</dbReference>
<dbReference type="Proteomes" id="UP000661858">
    <property type="component" value="Unassembled WGS sequence"/>
</dbReference>
<proteinExistence type="predicted"/>
<keyword evidence="3" id="KW-1185">Reference proteome</keyword>
<name>A0A937EGG7_9ACTN</name>
<evidence type="ECO:0000256" key="1">
    <source>
        <dbReference type="SAM" id="SignalP"/>
    </source>
</evidence>
<evidence type="ECO:0008006" key="4">
    <source>
        <dbReference type="Google" id="ProtNLM"/>
    </source>
</evidence>
<keyword evidence="1" id="KW-0732">Signal</keyword>
<protein>
    <recommendedName>
        <fullName evidence="4">Secreted protein</fullName>
    </recommendedName>
</protein>
<gene>
    <name evidence="2" type="ORF">JK359_10150</name>
</gene>
<comment type="caution">
    <text evidence="2">The sequence shown here is derived from an EMBL/GenBank/DDBJ whole genome shotgun (WGS) entry which is preliminary data.</text>
</comment>